<evidence type="ECO:0000313" key="2">
    <source>
        <dbReference type="Proteomes" id="UP001057452"/>
    </source>
</evidence>
<protein>
    <submittedName>
        <fullName evidence="1">Uncharacterized protein</fullName>
    </submittedName>
</protein>
<gene>
    <name evidence="1" type="ORF">KUCAC02_017093</name>
</gene>
<comment type="caution">
    <text evidence="1">The sequence shown here is derived from an EMBL/GenBank/DDBJ whole genome shotgun (WGS) entry which is preliminary data.</text>
</comment>
<feature type="non-terminal residue" evidence="1">
    <location>
        <position position="95"/>
    </location>
</feature>
<proteinExistence type="predicted"/>
<sequence length="95" mass="10543">MYAPPEPNEEEDNDEQGVVFTDVEELLGTTEGQFSLPPHFSTGYIARGRQLLLWALLPTLETLMSRTLALQNGLSRMTANLPGVIVQAIRTRFAP</sequence>
<accession>A0ACB9W0V2</accession>
<dbReference type="Proteomes" id="UP001057452">
    <property type="component" value="Chromosome 20"/>
</dbReference>
<reference evidence="1" key="1">
    <citation type="submission" date="2022-05" db="EMBL/GenBank/DDBJ databases">
        <title>Chromosome-level genome of Chaenocephalus aceratus.</title>
        <authorList>
            <person name="Park H."/>
        </authorList>
    </citation>
    <scope>NUCLEOTIDE SEQUENCE</scope>
    <source>
        <strain evidence="1">KU_202001</strain>
    </source>
</reference>
<name>A0ACB9W0V2_CHAAC</name>
<organism evidence="1 2">
    <name type="scientific">Chaenocephalus aceratus</name>
    <name type="common">Blackfin icefish</name>
    <name type="synonym">Chaenichthys aceratus</name>
    <dbReference type="NCBI Taxonomy" id="36190"/>
    <lineage>
        <taxon>Eukaryota</taxon>
        <taxon>Metazoa</taxon>
        <taxon>Chordata</taxon>
        <taxon>Craniata</taxon>
        <taxon>Vertebrata</taxon>
        <taxon>Euteleostomi</taxon>
        <taxon>Actinopterygii</taxon>
        <taxon>Neopterygii</taxon>
        <taxon>Teleostei</taxon>
        <taxon>Neoteleostei</taxon>
        <taxon>Acanthomorphata</taxon>
        <taxon>Eupercaria</taxon>
        <taxon>Perciformes</taxon>
        <taxon>Notothenioidei</taxon>
        <taxon>Channichthyidae</taxon>
        <taxon>Chaenocephalus</taxon>
    </lineage>
</organism>
<keyword evidence="2" id="KW-1185">Reference proteome</keyword>
<evidence type="ECO:0000313" key="1">
    <source>
        <dbReference type="EMBL" id="KAI4806260.1"/>
    </source>
</evidence>
<dbReference type="EMBL" id="CM043804">
    <property type="protein sequence ID" value="KAI4806260.1"/>
    <property type="molecule type" value="Genomic_DNA"/>
</dbReference>